<sequence length="97" mass="11037">MWDCRVLAFILLTHGIATSCCIITLREGQTQDELAGEYRVSTPSDIPFRTNCGGTRYCGPGFHCCDSTRCCPNNRHCCWDWRRLTCCRLPLDYPGIN</sequence>
<evidence type="ECO:0000256" key="1">
    <source>
        <dbReference type="SAM" id="SignalP"/>
    </source>
</evidence>
<evidence type="ECO:0000313" key="2">
    <source>
        <dbReference type="EMBL" id="BAN20744.1"/>
    </source>
</evidence>
<feature type="chain" id="PRO_5004372150" evidence="1">
    <location>
        <begin position="20"/>
        <end position="97"/>
    </location>
</feature>
<organism evidence="2">
    <name type="scientific">Riptortus pedestris</name>
    <name type="common">Bean bug</name>
    <dbReference type="NCBI Taxonomy" id="329032"/>
    <lineage>
        <taxon>Eukaryota</taxon>
        <taxon>Metazoa</taxon>
        <taxon>Ecdysozoa</taxon>
        <taxon>Arthropoda</taxon>
        <taxon>Hexapoda</taxon>
        <taxon>Insecta</taxon>
        <taxon>Pterygota</taxon>
        <taxon>Neoptera</taxon>
        <taxon>Paraneoptera</taxon>
        <taxon>Hemiptera</taxon>
        <taxon>Heteroptera</taxon>
        <taxon>Panheteroptera</taxon>
        <taxon>Pentatomomorpha</taxon>
        <taxon>Coreoidea</taxon>
        <taxon>Alydidae</taxon>
        <taxon>Riptortus</taxon>
    </lineage>
</organism>
<dbReference type="EMBL" id="AK417529">
    <property type="protein sequence ID" value="BAN20744.1"/>
    <property type="molecule type" value="mRNA"/>
</dbReference>
<proteinExistence type="evidence at transcript level"/>
<protein>
    <submittedName>
        <fullName evidence="2">Cysteine rich secreted protein</fullName>
    </submittedName>
</protein>
<reference evidence="2" key="1">
    <citation type="journal article" date="2013" name="PLoS ONE">
        <title>Gene expression in gut symbiotic organ of stinkbug affected by extracellular bacterial symbiont.</title>
        <authorList>
            <person name="Futahashi R."/>
            <person name="Tanaka K."/>
            <person name="Tanahashi M."/>
            <person name="Nikoh N."/>
            <person name="Kikuchi Y."/>
            <person name="Lee B.L."/>
            <person name="Fukatsu T."/>
        </authorList>
    </citation>
    <scope>NUCLEOTIDE SEQUENCE</scope>
    <source>
        <tissue evidence="2">Midgut</tissue>
    </source>
</reference>
<name>R4WDH7_RIPPE</name>
<keyword evidence="1" id="KW-0732">Signal</keyword>
<accession>R4WDH7</accession>
<dbReference type="AlphaFoldDB" id="R4WDH7"/>
<dbReference type="PROSITE" id="PS51257">
    <property type="entry name" value="PROKAR_LIPOPROTEIN"/>
    <property type="match status" value="1"/>
</dbReference>
<feature type="signal peptide" evidence="1">
    <location>
        <begin position="1"/>
        <end position="19"/>
    </location>
</feature>